<keyword evidence="1 6" id="KW-0645">Protease</keyword>
<dbReference type="GO" id="GO:0004222">
    <property type="term" value="F:metalloendopeptidase activity"/>
    <property type="evidence" value="ECO:0007669"/>
    <property type="project" value="InterPro"/>
</dbReference>
<dbReference type="SUPFAM" id="SSF55486">
    <property type="entry name" value="Metalloproteases ('zincins'), catalytic domain"/>
    <property type="match status" value="1"/>
</dbReference>
<protein>
    <submittedName>
        <fullName evidence="9">Peptidase M3</fullName>
    </submittedName>
</protein>
<dbReference type="PANTHER" id="PTHR34217">
    <property type="entry name" value="METAL-DEPENDENT CARBOXYPEPTIDASE"/>
    <property type="match status" value="1"/>
</dbReference>
<feature type="domain" description="Peptidase M3A/M3B catalytic" evidence="7">
    <location>
        <begin position="187"/>
        <end position="569"/>
    </location>
</feature>
<keyword evidence="4 6" id="KW-0862">Zinc</keyword>
<dbReference type="PANTHER" id="PTHR34217:SF1">
    <property type="entry name" value="CARBOXYPEPTIDASE 1"/>
    <property type="match status" value="1"/>
</dbReference>
<dbReference type="NCBIfam" id="TIGR02290">
    <property type="entry name" value="M3_fam_3"/>
    <property type="match status" value="1"/>
</dbReference>
<evidence type="ECO:0000256" key="1">
    <source>
        <dbReference type="ARBA" id="ARBA00022670"/>
    </source>
</evidence>
<dbReference type="InterPro" id="IPR001567">
    <property type="entry name" value="Pept_M3A_M3B_dom"/>
</dbReference>
<feature type="domain" description="Oligopeptidase F N-terminal" evidence="8">
    <location>
        <begin position="109"/>
        <end position="168"/>
    </location>
</feature>
<dbReference type="Pfam" id="PF01432">
    <property type="entry name" value="Peptidase_M3"/>
    <property type="match status" value="1"/>
</dbReference>
<evidence type="ECO:0000256" key="3">
    <source>
        <dbReference type="ARBA" id="ARBA00022801"/>
    </source>
</evidence>
<evidence type="ECO:0000256" key="2">
    <source>
        <dbReference type="ARBA" id="ARBA00022723"/>
    </source>
</evidence>
<evidence type="ECO:0000259" key="8">
    <source>
        <dbReference type="Pfam" id="PF08439"/>
    </source>
</evidence>
<dbReference type="InterPro" id="IPR034006">
    <property type="entry name" value="M3B_PepF_2"/>
</dbReference>
<dbReference type="RefSeq" id="WP_117893827.1">
    <property type="nucleotide sequence ID" value="NZ_CABJCV010000003.1"/>
</dbReference>
<accession>A0A412G584</accession>
<dbReference type="Proteomes" id="UP000284178">
    <property type="component" value="Unassembled WGS sequence"/>
</dbReference>
<organism evidence="9 10">
    <name type="scientific">Holdemania filiformis</name>
    <dbReference type="NCBI Taxonomy" id="61171"/>
    <lineage>
        <taxon>Bacteria</taxon>
        <taxon>Bacillati</taxon>
        <taxon>Bacillota</taxon>
        <taxon>Erysipelotrichia</taxon>
        <taxon>Erysipelotrichales</taxon>
        <taxon>Erysipelotrichaceae</taxon>
        <taxon>Holdemania</taxon>
    </lineage>
</organism>
<dbReference type="GO" id="GO:0004181">
    <property type="term" value="F:metallocarboxypeptidase activity"/>
    <property type="evidence" value="ECO:0007669"/>
    <property type="project" value="InterPro"/>
</dbReference>
<evidence type="ECO:0000256" key="5">
    <source>
        <dbReference type="ARBA" id="ARBA00023049"/>
    </source>
</evidence>
<keyword evidence="5 6" id="KW-0482">Metalloprotease</keyword>
<gene>
    <name evidence="9" type="ORF">DWY25_03705</name>
</gene>
<keyword evidence="10" id="KW-1185">Reference proteome</keyword>
<keyword evidence="3 6" id="KW-0378">Hydrolase</keyword>
<comment type="similarity">
    <text evidence="6">Belongs to the peptidase M3 family.</text>
</comment>
<comment type="cofactor">
    <cofactor evidence="6">
        <name>Zn(2+)</name>
        <dbReference type="ChEBI" id="CHEBI:29105"/>
    </cofactor>
    <text evidence="6">Binds 1 zinc ion.</text>
</comment>
<sequence length="584" mass="66122">MKEWNLNDLYTGYDSEAFQQDFAALDTHINAMNALAESLGQRDPHSTLKAIIEQLSAYQTLTRRLGAYLSLRQSANTADQQTVSMNSRFQIKTSQSALASTRFQKWIAAQDLDALIPGDPLFQQHAFWLQEIRSHAAHTLSDEVEDAIGKMELNGSNAWAQLQEYMTSTVAVTMDGQDYTLSSIRNLAYSTDPTVRKKAYEAELKAYDKIKDAVCFALNSIKGEANTVSELRHFDSVLDMTLFNSRMRKETLDAMFTAIDEALPRFHAYLRHKAELLGYTDGLPFYELFALMGKSTRTFTTDEAKAYLIQNFTPFSKDVAGIIERAFDEEWIDFFPRKGKVGGAFCCNLPMLKQSRVLTNFDGSLSDVVTLAHELGHAYHGHRIENHSPLNTRYSMPVAETASTFNETVIMNAAIRDAASDEEKMMLIESTLQDVTQVICDIYSRYLFETEVVEKRKDGFLFSDDLEDIMLRAQKKAYGTGLDHNQLHPYMWICKSHYYDAGLNFYNFPYAFGCLFAKGLYAQYQKEGPAFVDKYNRLLEATTVSSVEDVAAMAGIDITLPDFWRDSLAIVETMIDEFIALSAK</sequence>
<dbReference type="CDD" id="cd09607">
    <property type="entry name" value="M3B_PepF"/>
    <property type="match status" value="1"/>
</dbReference>
<name>A0A412G584_9FIRM</name>
<dbReference type="Gene3D" id="1.10.1370.20">
    <property type="entry name" value="Oligoendopeptidase f, C-terminal domain"/>
    <property type="match status" value="1"/>
</dbReference>
<evidence type="ECO:0000313" key="9">
    <source>
        <dbReference type="EMBL" id="RGR75852.1"/>
    </source>
</evidence>
<dbReference type="InterPro" id="IPR011977">
    <property type="entry name" value="Pept_M3B_clade3"/>
</dbReference>
<proteinExistence type="inferred from homology"/>
<dbReference type="InterPro" id="IPR013647">
    <property type="entry name" value="OligopepF_N_dom"/>
</dbReference>
<dbReference type="GeneID" id="83014512"/>
<comment type="caution">
    <text evidence="9">The sequence shown here is derived from an EMBL/GenBank/DDBJ whole genome shotgun (WGS) entry which is preliminary data.</text>
</comment>
<keyword evidence="2 6" id="KW-0479">Metal-binding</keyword>
<dbReference type="GO" id="GO:0006508">
    <property type="term" value="P:proteolysis"/>
    <property type="evidence" value="ECO:0007669"/>
    <property type="project" value="UniProtKB-KW"/>
</dbReference>
<dbReference type="GO" id="GO:0046872">
    <property type="term" value="F:metal ion binding"/>
    <property type="evidence" value="ECO:0007669"/>
    <property type="project" value="UniProtKB-UniRule"/>
</dbReference>
<dbReference type="Gene3D" id="1.20.140.70">
    <property type="entry name" value="Oligopeptidase f, N-terminal domain"/>
    <property type="match status" value="1"/>
</dbReference>
<dbReference type="InterPro" id="IPR001333">
    <property type="entry name" value="Peptidase_M32_Taq"/>
</dbReference>
<dbReference type="AlphaFoldDB" id="A0A412G584"/>
<evidence type="ECO:0000256" key="6">
    <source>
        <dbReference type="RuleBase" id="RU003435"/>
    </source>
</evidence>
<reference evidence="9 10" key="1">
    <citation type="submission" date="2018-08" db="EMBL/GenBank/DDBJ databases">
        <title>A genome reference for cultivated species of the human gut microbiota.</title>
        <authorList>
            <person name="Zou Y."/>
            <person name="Xue W."/>
            <person name="Luo G."/>
        </authorList>
    </citation>
    <scope>NUCLEOTIDE SEQUENCE [LARGE SCALE GENOMIC DNA]</scope>
    <source>
        <strain evidence="9 10">AF24-29</strain>
    </source>
</reference>
<evidence type="ECO:0000259" key="7">
    <source>
        <dbReference type="Pfam" id="PF01432"/>
    </source>
</evidence>
<evidence type="ECO:0000256" key="4">
    <source>
        <dbReference type="ARBA" id="ARBA00022833"/>
    </source>
</evidence>
<dbReference type="InterPro" id="IPR042088">
    <property type="entry name" value="OligoPept_F_C"/>
</dbReference>
<dbReference type="Pfam" id="PF08439">
    <property type="entry name" value="Peptidase_M3_N"/>
    <property type="match status" value="1"/>
</dbReference>
<evidence type="ECO:0000313" key="10">
    <source>
        <dbReference type="Proteomes" id="UP000284178"/>
    </source>
</evidence>
<dbReference type="EMBL" id="QRUP01000003">
    <property type="protein sequence ID" value="RGR75852.1"/>
    <property type="molecule type" value="Genomic_DNA"/>
</dbReference>